<dbReference type="InterPro" id="IPR036928">
    <property type="entry name" value="AS_sf"/>
</dbReference>
<keyword evidence="3" id="KW-1185">Reference proteome</keyword>
<reference evidence="2 3" key="1">
    <citation type="submission" date="2019-05" db="EMBL/GenBank/DDBJ databases">
        <title>Draft genome sequence of Pelagicola sp. DSW4-44.</title>
        <authorList>
            <person name="Oh J."/>
        </authorList>
    </citation>
    <scope>NUCLEOTIDE SEQUENCE [LARGE SCALE GENOMIC DNA]</scope>
    <source>
        <strain evidence="2 3">DSW4-44</strain>
    </source>
</reference>
<dbReference type="EMBL" id="VAUA01000004">
    <property type="protein sequence ID" value="TLP65783.1"/>
    <property type="molecule type" value="Genomic_DNA"/>
</dbReference>
<dbReference type="InterPro" id="IPR023631">
    <property type="entry name" value="Amidase_dom"/>
</dbReference>
<evidence type="ECO:0000313" key="2">
    <source>
        <dbReference type="EMBL" id="TLP65783.1"/>
    </source>
</evidence>
<dbReference type="SUPFAM" id="SSF75304">
    <property type="entry name" value="Amidase signature (AS) enzymes"/>
    <property type="match status" value="1"/>
</dbReference>
<organism evidence="2 3">
    <name type="scientific">Parasedimentitalea maritima</name>
    <dbReference type="NCBI Taxonomy" id="2578117"/>
    <lineage>
        <taxon>Bacteria</taxon>
        <taxon>Pseudomonadati</taxon>
        <taxon>Pseudomonadota</taxon>
        <taxon>Alphaproteobacteria</taxon>
        <taxon>Rhodobacterales</taxon>
        <taxon>Paracoccaceae</taxon>
        <taxon>Parasedimentitalea</taxon>
    </lineage>
</organism>
<dbReference type="Proteomes" id="UP000305041">
    <property type="component" value="Unassembled WGS sequence"/>
</dbReference>
<evidence type="ECO:0000259" key="1">
    <source>
        <dbReference type="Pfam" id="PF01425"/>
    </source>
</evidence>
<sequence length="454" mass="48412">MSDTYIRNQDLASGGDVPPCRSRTAKALFQLEKNKWNGACTAITTKRAMAQAVETDAREMRGEPLGPLAGFHVVWKDIFDQAGEVTTCGSALRRDAPRSKQDARSVQQIEAAGAVSLARTGLSELAFSGLGINPHFGTPPSALSTSKPLVPGGSTSGAAVLVAHGLADLGMGTDTSGSIRIPAALNGILGFRPSSSRYSKIGVHELSQTLDTVGTLSRSFDLLLAADRVLASPALATKVYEKAVILDLSDTLGPTWSPEVFHAYDEALKCASNAGWRIQIGRLQSVDDLHALLKAEGPLVAIEARRKYSGLLSGSESDRIDPMIRARLSQAPVLTDARIAKYIDKRSQLVAKSRSEIGNRLVAFPTVPSLRHDLATYQYDLKAAQALNARLLAATMVGSLLDWPGLAVPLRNAEERVQGSFLLSAASGNDGLLLDQAKHIIPQITHLPQSKRGK</sequence>
<gene>
    <name evidence="2" type="ORF">FEE96_09805</name>
</gene>
<dbReference type="Gene3D" id="3.90.1300.10">
    <property type="entry name" value="Amidase signature (AS) domain"/>
    <property type="match status" value="1"/>
</dbReference>
<protein>
    <recommendedName>
        <fullName evidence="1">Amidase domain-containing protein</fullName>
    </recommendedName>
</protein>
<dbReference type="Pfam" id="PF01425">
    <property type="entry name" value="Amidase"/>
    <property type="match status" value="1"/>
</dbReference>
<proteinExistence type="predicted"/>
<accession>A0ABY2UVV5</accession>
<comment type="caution">
    <text evidence="2">The sequence shown here is derived from an EMBL/GenBank/DDBJ whole genome shotgun (WGS) entry which is preliminary data.</text>
</comment>
<dbReference type="RefSeq" id="WP_138162850.1">
    <property type="nucleotide sequence ID" value="NZ_VAUA01000004.1"/>
</dbReference>
<feature type="domain" description="Amidase" evidence="1">
    <location>
        <begin position="36"/>
        <end position="414"/>
    </location>
</feature>
<dbReference type="PANTHER" id="PTHR46310">
    <property type="entry name" value="AMIDASE 1"/>
    <property type="match status" value="1"/>
</dbReference>
<name>A0ABY2UVV5_9RHOB</name>
<dbReference type="PANTHER" id="PTHR46310:SF7">
    <property type="entry name" value="AMIDASE 1"/>
    <property type="match status" value="1"/>
</dbReference>
<evidence type="ECO:0000313" key="3">
    <source>
        <dbReference type="Proteomes" id="UP000305041"/>
    </source>
</evidence>